<evidence type="ECO:0000256" key="9">
    <source>
        <dbReference type="ARBA" id="ARBA00022795"/>
    </source>
</evidence>
<dbReference type="SUPFAM" id="SSF52540">
    <property type="entry name" value="P-loop containing nucleoside triphosphate hydrolases"/>
    <property type="match status" value="1"/>
</dbReference>
<comment type="similarity">
    <text evidence="2">Belongs to the ATPase alpha/beta chains family.</text>
</comment>
<keyword evidence="13" id="KW-0406">Ion transport</keyword>
<evidence type="ECO:0000259" key="17">
    <source>
        <dbReference type="SMART" id="SM00382"/>
    </source>
</evidence>
<comment type="catalytic activity">
    <reaction evidence="16">
        <text>ATP + H2O + cellular proteinSide 1 = ADP + phosphate + cellular proteinSide 2.</text>
        <dbReference type="EC" id="7.4.2.8"/>
    </reaction>
</comment>
<evidence type="ECO:0000256" key="1">
    <source>
        <dbReference type="ARBA" id="ARBA00004496"/>
    </source>
</evidence>
<keyword evidence="5" id="KW-0813">Transport</keyword>
<dbReference type="InterPro" id="IPR050053">
    <property type="entry name" value="ATPase_alpha/beta_chains"/>
</dbReference>
<dbReference type="GO" id="GO:0046933">
    <property type="term" value="F:proton-transporting ATP synthase activity, rotational mechanism"/>
    <property type="evidence" value="ECO:0007669"/>
    <property type="project" value="TreeGrafter"/>
</dbReference>
<dbReference type="InterPro" id="IPR027417">
    <property type="entry name" value="P-loop_NTPase"/>
</dbReference>
<gene>
    <name evidence="18" type="primary">fliI</name>
    <name evidence="18" type="ORF">JYB88_11860</name>
</gene>
<keyword evidence="18" id="KW-0969">Cilium</keyword>
<evidence type="ECO:0000256" key="11">
    <source>
        <dbReference type="ARBA" id="ARBA00022927"/>
    </source>
</evidence>
<dbReference type="Pfam" id="PF18269">
    <property type="entry name" value="T3SS_ATPase_C"/>
    <property type="match status" value="1"/>
</dbReference>
<keyword evidence="18" id="KW-0966">Cell projection</keyword>
<dbReference type="FunFam" id="3.40.50.12240:FF:000002">
    <property type="entry name" value="Flagellum-specific ATP synthase FliI"/>
    <property type="match status" value="1"/>
</dbReference>
<evidence type="ECO:0000313" key="18">
    <source>
        <dbReference type="EMBL" id="QSX31893.1"/>
    </source>
</evidence>
<dbReference type="InterPro" id="IPR040627">
    <property type="entry name" value="T3SS_ATPase_C"/>
</dbReference>
<dbReference type="GO" id="GO:0008564">
    <property type="term" value="F:protein-exporting ATPase activity"/>
    <property type="evidence" value="ECO:0007669"/>
    <property type="project" value="UniProtKB-EC"/>
</dbReference>
<comment type="subcellular location">
    <subcellularLocation>
        <location evidence="1">Cytoplasm</location>
    </subcellularLocation>
</comment>
<dbReference type="KEGG" id="scyp:JYB88_11860"/>
<dbReference type="Pfam" id="PF00006">
    <property type="entry name" value="ATP-synt_ab"/>
    <property type="match status" value="1"/>
</dbReference>
<dbReference type="RefSeq" id="WP_207323205.1">
    <property type="nucleotide sequence ID" value="NZ_CP071501.1"/>
</dbReference>
<dbReference type="PANTHER" id="PTHR15184:SF81">
    <property type="entry name" value="FLAGELLUM-SPECIFIC ATP SYNTHASE"/>
    <property type="match status" value="1"/>
</dbReference>
<dbReference type="GO" id="GO:0005524">
    <property type="term" value="F:ATP binding"/>
    <property type="evidence" value="ECO:0007669"/>
    <property type="project" value="UniProtKB-KW"/>
</dbReference>
<dbReference type="GO" id="GO:0016887">
    <property type="term" value="F:ATP hydrolysis activity"/>
    <property type="evidence" value="ECO:0007669"/>
    <property type="project" value="InterPro"/>
</dbReference>
<dbReference type="GO" id="GO:0071973">
    <property type="term" value="P:bacterial-type flagellum-dependent cell motility"/>
    <property type="evidence" value="ECO:0007669"/>
    <property type="project" value="InterPro"/>
</dbReference>
<keyword evidence="9" id="KW-1005">Bacterial flagellum biogenesis</keyword>
<dbReference type="CDD" id="cd18114">
    <property type="entry name" value="ATP-synt_flagellum-secretory_path_III_C"/>
    <property type="match status" value="1"/>
</dbReference>
<evidence type="ECO:0000256" key="7">
    <source>
        <dbReference type="ARBA" id="ARBA00022741"/>
    </source>
</evidence>
<dbReference type="NCBIfam" id="TIGR03496">
    <property type="entry name" value="FliI_clade1"/>
    <property type="match status" value="1"/>
</dbReference>
<keyword evidence="14" id="KW-1006">Bacterial flagellum protein export</keyword>
<keyword evidence="15" id="KW-0066">ATP synthesis</keyword>
<keyword evidence="10" id="KW-0067">ATP-binding</keyword>
<dbReference type="GO" id="GO:0030257">
    <property type="term" value="C:type III protein secretion system complex"/>
    <property type="evidence" value="ECO:0007669"/>
    <property type="project" value="InterPro"/>
</dbReference>
<evidence type="ECO:0000256" key="15">
    <source>
        <dbReference type="ARBA" id="ARBA00023310"/>
    </source>
</evidence>
<protein>
    <recommendedName>
        <fullName evidence="4">Flagellum-specific ATP synthase</fullName>
        <ecNumber evidence="3">7.1.2.2</ecNumber>
    </recommendedName>
</protein>
<dbReference type="CDD" id="cd01136">
    <property type="entry name" value="ATPase_flagellum-secretory_path_III"/>
    <property type="match status" value="1"/>
</dbReference>
<dbReference type="EMBL" id="CP071504">
    <property type="protein sequence ID" value="QSX31893.1"/>
    <property type="molecule type" value="Genomic_DNA"/>
</dbReference>
<evidence type="ECO:0000256" key="10">
    <source>
        <dbReference type="ARBA" id="ARBA00022840"/>
    </source>
</evidence>
<dbReference type="GO" id="GO:0030254">
    <property type="term" value="P:protein secretion by the type III secretion system"/>
    <property type="evidence" value="ECO:0007669"/>
    <property type="project" value="InterPro"/>
</dbReference>
<evidence type="ECO:0000256" key="2">
    <source>
        <dbReference type="ARBA" id="ARBA00008936"/>
    </source>
</evidence>
<reference evidence="18 19" key="1">
    <citation type="submission" date="2021-03" db="EMBL/GenBank/DDBJ databases">
        <title>Novel species identification of genus Shewanella.</title>
        <authorList>
            <person name="Liu G."/>
            <person name="Zhang Q."/>
        </authorList>
    </citation>
    <scope>NUCLEOTIDE SEQUENCE [LARGE SCALE GENOMIC DNA]</scope>
    <source>
        <strain evidence="18 19">FJAT-53726</strain>
    </source>
</reference>
<dbReference type="InterPro" id="IPR000194">
    <property type="entry name" value="ATPase_F1/V1/A1_a/bsu_nucl-bd"/>
</dbReference>
<evidence type="ECO:0000256" key="16">
    <source>
        <dbReference type="ARBA" id="ARBA00034006"/>
    </source>
</evidence>
<keyword evidence="19" id="KW-1185">Reference proteome</keyword>
<dbReference type="InterPro" id="IPR005714">
    <property type="entry name" value="ATPase_T3SS_FliI/YscN"/>
</dbReference>
<feature type="domain" description="AAA+ ATPase" evidence="17">
    <location>
        <begin position="162"/>
        <end position="345"/>
    </location>
</feature>
<evidence type="ECO:0000256" key="6">
    <source>
        <dbReference type="ARBA" id="ARBA00022490"/>
    </source>
</evidence>
<keyword evidence="8" id="KW-0375">Hydrogen ion transport</keyword>
<dbReference type="InterPro" id="IPR020003">
    <property type="entry name" value="ATPase_a/bsu_AS"/>
</dbReference>
<dbReference type="GO" id="GO:0005737">
    <property type="term" value="C:cytoplasm"/>
    <property type="evidence" value="ECO:0007669"/>
    <property type="project" value="UniProtKB-SubCell"/>
</dbReference>
<dbReference type="Gene3D" id="3.40.50.12240">
    <property type="match status" value="1"/>
</dbReference>
<evidence type="ECO:0000313" key="19">
    <source>
        <dbReference type="Proteomes" id="UP000663281"/>
    </source>
</evidence>
<keyword evidence="6" id="KW-0963">Cytoplasm</keyword>
<evidence type="ECO:0000256" key="8">
    <source>
        <dbReference type="ARBA" id="ARBA00022781"/>
    </source>
</evidence>
<proteinExistence type="inferred from homology"/>
<dbReference type="SMART" id="SM00382">
    <property type="entry name" value="AAA"/>
    <property type="match status" value="1"/>
</dbReference>
<dbReference type="AlphaFoldDB" id="A0A975AN19"/>
<organism evidence="18 19">
    <name type="scientific">Shewanella cyperi</name>
    <dbReference type="NCBI Taxonomy" id="2814292"/>
    <lineage>
        <taxon>Bacteria</taxon>
        <taxon>Pseudomonadati</taxon>
        <taxon>Pseudomonadota</taxon>
        <taxon>Gammaproteobacteria</taxon>
        <taxon>Alteromonadales</taxon>
        <taxon>Shewanellaceae</taxon>
        <taxon>Shewanella</taxon>
    </lineage>
</organism>
<dbReference type="EC" id="7.1.2.2" evidence="3"/>
<accession>A0A975AN19</accession>
<sequence>MSARSQHLLHNLTQYTQGIAPFRPVASGQLVRVVGLTLEASGCRAPVGSLCAIETMQGELVAEVIGFDDELLYLMPIDELRGVLPGARVIPLGEQSGLNVGMSLLGRVLDGSGQPLDGLGPLNTDQKASRHSPAMNPLARRPIHEPLDVGVRAINAMLTVGKGQRMGLFAGSGVGKSVLLGMMTRGTTADIIVVGLVGERGREVKEFIEEILGPEGRARSVVVAAPADTSPLMRLRACETSTRIAEYFRDLGYDVLLLMDSLTRYAQAQREIALAVGEPPATKGYPPSVFAKLPRLVERAGNGGPGQGSITAFYTVLTEGDDQQDPIADASRAILDGHIVLSRALADSGHYPAIDIEASISRVAPMVISDLHLECMRKVKQVYSLYQQNKDLISIGAYAQGSDPRIDNAIRLQPVMNAFLRQTMRDAISFADSELMLTQLAAQCKV</sequence>
<dbReference type="InterPro" id="IPR003593">
    <property type="entry name" value="AAA+_ATPase"/>
</dbReference>
<evidence type="ECO:0000256" key="14">
    <source>
        <dbReference type="ARBA" id="ARBA00023225"/>
    </source>
</evidence>
<dbReference type="NCBIfam" id="TIGR01026">
    <property type="entry name" value="fliI_yscN"/>
    <property type="match status" value="1"/>
</dbReference>
<dbReference type="PANTHER" id="PTHR15184">
    <property type="entry name" value="ATP SYNTHASE"/>
    <property type="match status" value="1"/>
</dbReference>
<evidence type="ECO:0000256" key="3">
    <source>
        <dbReference type="ARBA" id="ARBA00012473"/>
    </source>
</evidence>
<keyword evidence="12" id="KW-1278">Translocase</keyword>
<dbReference type="GO" id="GO:0044780">
    <property type="term" value="P:bacterial-type flagellum assembly"/>
    <property type="evidence" value="ECO:0007669"/>
    <property type="project" value="InterPro"/>
</dbReference>
<evidence type="ECO:0000256" key="5">
    <source>
        <dbReference type="ARBA" id="ARBA00022448"/>
    </source>
</evidence>
<evidence type="ECO:0000256" key="4">
    <source>
        <dbReference type="ARBA" id="ARBA00020580"/>
    </source>
</evidence>
<dbReference type="PROSITE" id="PS00152">
    <property type="entry name" value="ATPASE_ALPHA_BETA"/>
    <property type="match status" value="1"/>
</dbReference>
<evidence type="ECO:0000256" key="12">
    <source>
        <dbReference type="ARBA" id="ARBA00022967"/>
    </source>
</evidence>
<keyword evidence="11" id="KW-0653">Protein transport</keyword>
<evidence type="ECO:0000256" key="13">
    <source>
        <dbReference type="ARBA" id="ARBA00023065"/>
    </source>
</evidence>
<dbReference type="CDD" id="cd18117">
    <property type="entry name" value="ATP-synt_flagellum-secretory_path_III_N"/>
    <property type="match status" value="1"/>
</dbReference>
<keyword evidence="18" id="KW-0282">Flagellum</keyword>
<keyword evidence="7" id="KW-0547">Nucleotide-binding</keyword>
<dbReference type="InterPro" id="IPR020005">
    <property type="entry name" value="FliI_clade1"/>
</dbReference>
<name>A0A975AN19_9GAMM</name>
<dbReference type="Proteomes" id="UP000663281">
    <property type="component" value="Chromosome"/>
</dbReference>